<evidence type="ECO:0000256" key="2">
    <source>
        <dbReference type="ARBA" id="ARBA00006910"/>
    </source>
</evidence>
<dbReference type="Gene3D" id="3.10.20.90">
    <property type="entry name" value="Phosphatidylinositol 3-kinase Catalytic Subunit, Chain A, domain 1"/>
    <property type="match status" value="1"/>
</dbReference>
<protein>
    <recommendedName>
        <fullName evidence="3 12">Autophagy protein 5</fullName>
    </recommendedName>
</protein>
<comment type="subunit">
    <text evidence="11">Conjugated to ATG12.</text>
</comment>
<evidence type="ECO:0000256" key="6">
    <source>
        <dbReference type="ARBA" id="ARBA00022499"/>
    </source>
</evidence>
<dbReference type="FunFam" id="1.10.246.190:FF:000002">
    <property type="entry name" value="Autophagy protein 5"/>
    <property type="match status" value="1"/>
</dbReference>
<evidence type="ECO:0000259" key="15">
    <source>
        <dbReference type="Pfam" id="PF20637"/>
    </source>
</evidence>
<dbReference type="GO" id="GO:0044233">
    <property type="term" value="C:mitochondria-associated endoplasmic reticulum membrane contact site"/>
    <property type="evidence" value="ECO:0007669"/>
    <property type="project" value="TreeGrafter"/>
</dbReference>
<evidence type="ECO:0000256" key="12">
    <source>
        <dbReference type="RuleBase" id="RU361202"/>
    </source>
</evidence>
<feature type="domain" description="Autophagy protein ATG5 alpha-helical bundle region" evidence="15">
    <location>
        <begin position="126"/>
        <end position="182"/>
    </location>
</feature>
<evidence type="ECO:0000259" key="14">
    <source>
        <dbReference type="Pfam" id="PF04106"/>
    </source>
</evidence>
<proteinExistence type="inferred from homology"/>
<dbReference type="GO" id="GO:0015031">
    <property type="term" value="P:protein transport"/>
    <property type="evidence" value="ECO:0007669"/>
    <property type="project" value="UniProtKB-KW"/>
</dbReference>
<feature type="domain" description="Autophagy protein ATG5 UblA" evidence="16">
    <location>
        <begin position="19"/>
        <end position="112"/>
    </location>
</feature>
<keyword evidence="6 12" id="KW-1017">Isopeptide bond</keyword>
<keyword evidence="9 12" id="KW-0072">Autophagy</keyword>
<organism evidence="17 18">
    <name type="scientific">Panicum virgatum</name>
    <name type="common">Blackwell switchgrass</name>
    <dbReference type="NCBI Taxonomy" id="38727"/>
    <lineage>
        <taxon>Eukaryota</taxon>
        <taxon>Viridiplantae</taxon>
        <taxon>Streptophyta</taxon>
        <taxon>Embryophyta</taxon>
        <taxon>Tracheophyta</taxon>
        <taxon>Spermatophyta</taxon>
        <taxon>Magnoliopsida</taxon>
        <taxon>Liliopsida</taxon>
        <taxon>Poales</taxon>
        <taxon>Poaceae</taxon>
        <taxon>PACMAD clade</taxon>
        <taxon>Panicoideae</taxon>
        <taxon>Panicodae</taxon>
        <taxon>Paniceae</taxon>
        <taxon>Panicinae</taxon>
        <taxon>Panicum</taxon>
        <taxon>Panicum sect. Hiantes</taxon>
    </lineage>
</organism>
<keyword evidence="5 12" id="KW-0963">Cytoplasm</keyword>
<accession>A0A8T0X965</accession>
<feature type="region of interest" description="Disordered" evidence="13">
    <location>
        <begin position="291"/>
        <end position="311"/>
    </location>
</feature>
<evidence type="ECO:0000259" key="16">
    <source>
        <dbReference type="Pfam" id="PF20638"/>
    </source>
</evidence>
<keyword evidence="4 12" id="KW-0813">Transport</keyword>
<keyword evidence="7 12" id="KW-0832">Ubl conjugation</keyword>
<comment type="subunit">
    <text evidence="12">Conjugated with ATG12.</text>
</comment>
<comment type="caution">
    <text evidence="17">The sequence shown here is derived from an EMBL/GenBank/DDBJ whole genome shotgun (WGS) entry which is preliminary data.</text>
</comment>
<dbReference type="GO" id="GO:0034727">
    <property type="term" value="P:piecemeal microautophagy of the nucleus"/>
    <property type="evidence" value="ECO:0007669"/>
    <property type="project" value="TreeGrafter"/>
</dbReference>
<dbReference type="FunFam" id="3.10.20.90:FF:000370">
    <property type="entry name" value="Autophagy protein 5"/>
    <property type="match status" value="1"/>
</dbReference>
<keyword evidence="8" id="KW-0653">Protein transport</keyword>
<dbReference type="Pfam" id="PF20637">
    <property type="entry name" value="ATG5_HBR"/>
    <property type="match status" value="1"/>
</dbReference>
<gene>
    <name evidence="17" type="ORF">PVAP13_1KG018200</name>
</gene>
<dbReference type="GO" id="GO:0061908">
    <property type="term" value="C:phagophore"/>
    <property type="evidence" value="ECO:0007669"/>
    <property type="project" value="TreeGrafter"/>
</dbReference>
<dbReference type="InterPro" id="IPR042527">
    <property type="entry name" value="Atg5_UblA_dom_sf"/>
</dbReference>
<dbReference type="EMBL" id="CM029037">
    <property type="protein sequence ID" value="KAG2655527.1"/>
    <property type="molecule type" value="Genomic_DNA"/>
</dbReference>
<comment type="subcellular location">
    <subcellularLocation>
        <location evidence="1 12">Cytoplasm</location>
    </subcellularLocation>
</comment>
<evidence type="ECO:0000256" key="10">
    <source>
        <dbReference type="ARBA" id="ARBA00059504"/>
    </source>
</evidence>
<dbReference type="InterPro" id="IPR007239">
    <property type="entry name" value="Atg5"/>
</dbReference>
<dbReference type="Proteomes" id="UP000823388">
    <property type="component" value="Chromosome 1K"/>
</dbReference>
<feature type="compositionally biased region" description="Polar residues" evidence="13">
    <location>
        <begin position="297"/>
        <end position="307"/>
    </location>
</feature>
<evidence type="ECO:0000256" key="5">
    <source>
        <dbReference type="ARBA" id="ARBA00022490"/>
    </source>
</evidence>
<dbReference type="Pfam" id="PF04106">
    <property type="entry name" value="ATG5_UblB"/>
    <property type="match status" value="1"/>
</dbReference>
<dbReference type="GO" id="GO:0034274">
    <property type="term" value="C:Atg12-Atg5-Atg16 complex"/>
    <property type="evidence" value="ECO:0007669"/>
    <property type="project" value="TreeGrafter"/>
</dbReference>
<dbReference type="GO" id="GO:0000422">
    <property type="term" value="P:autophagy of mitochondrion"/>
    <property type="evidence" value="ECO:0007669"/>
    <property type="project" value="TreeGrafter"/>
</dbReference>
<evidence type="ECO:0000256" key="1">
    <source>
        <dbReference type="ARBA" id="ARBA00004496"/>
    </source>
</evidence>
<dbReference type="GO" id="GO:0034045">
    <property type="term" value="C:phagophore assembly site membrane"/>
    <property type="evidence" value="ECO:0007669"/>
    <property type="project" value="TreeGrafter"/>
</dbReference>
<evidence type="ECO:0000256" key="11">
    <source>
        <dbReference type="ARBA" id="ARBA00063412"/>
    </source>
</evidence>
<feature type="domain" description="Autophagy protein ATG5 UblB" evidence="14">
    <location>
        <begin position="218"/>
        <end position="360"/>
    </location>
</feature>
<reference evidence="17" key="1">
    <citation type="submission" date="2020-05" db="EMBL/GenBank/DDBJ databases">
        <title>WGS assembly of Panicum virgatum.</title>
        <authorList>
            <person name="Lovell J.T."/>
            <person name="Jenkins J."/>
            <person name="Shu S."/>
            <person name="Juenger T.E."/>
            <person name="Schmutz J."/>
        </authorList>
    </citation>
    <scope>NUCLEOTIDE SEQUENCE</scope>
    <source>
        <strain evidence="17">AP13</strain>
    </source>
</reference>
<dbReference type="Pfam" id="PF20638">
    <property type="entry name" value="ATG5_UblA"/>
    <property type="match status" value="1"/>
</dbReference>
<dbReference type="PANTHER" id="PTHR13040">
    <property type="entry name" value="AUTOPHAGY PROTEIN 5"/>
    <property type="match status" value="1"/>
</dbReference>
<evidence type="ECO:0000256" key="13">
    <source>
        <dbReference type="SAM" id="MobiDB-lite"/>
    </source>
</evidence>
<evidence type="ECO:0000256" key="3">
    <source>
        <dbReference type="ARBA" id="ARBA00015616"/>
    </source>
</evidence>
<dbReference type="GO" id="GO:0005776">
    <property type="term" value="C:autophagosome"/>
    <property type="evidence" value="ECO:0007669"/>
    <property type="project" value="TreeGrafter"/>
</dbReference>
<evidence type="ECO:0000256" key="4">
    <source>
        <dbReference type="ARBA" id="ARBA00022448"/>
    </source>
</evidence>
<dbReference type="Gene3D" id="3.10.20.620">
    <property type="match status" value="1"/>
</dbReference>
<evidence type="ECO:0000256" key="9">
    <source>
        <dbReference type="ARBA" id="ARBA00023006"/>
    </source>
</evidence>
<dbReference type="InterPro" id="IPR048940">
    <property type="entry name" value="ATG5_HBR"/>
</dbReference>
<dbReference type="OrthoDB" id="272162at2759"/>
<evidence type="ECO:0000313" key="18">
    <source>
        <dbReference type="Proteomes" id="UP000823388"/>
    </source>
</evidence>
<keyword evidence="18" id="KW-1185">Reference proteome</keyword>
<evidence type="ECO:0000256" key="8">
    <source>
        <dbReference type="ARBA" id="ARBA00022927"/>
    </source>
</evidence>
<evidence type="ECO:0000313" key="17">
    <source>
        <dbReference type="EMBL" id="KAG2655527.1"/>
    </source>
</evidence>
<sequence length="367" mass="41159">MAAAHEEAAAWSEEAARRVWGGAVPLQVHLHDADVTALPPPPPFLTLGPRIGYLPLLIPVIKAHFSNALPPGVDTVWFEYKGLPLKWYVPIGVLFDLLCADPERPWNLIVHFRGYPSEILSPCEGEESVKWSYMNSLKEATFVITGNSKSVMNMSQADQVALWESVMKGNLDGYKNISTRLKLGPFEEDGLIRTASTERQRQQSSDEPESPGSGKPCRVPVRLYVRGVQEDLEDIEDALPVRDWEIVSYINRPFEIRKVEGRSYITLEHALQILLPEFFNSDTQTAGEVESAAGDSDTMNPSRSSQEVEPASASLREADITKKAKVKLVRVQGIELDMDIPFLWVANNLRNPEYYLHICVYVATRKQ</sequence>
<dbReference type="InterPro" id="IPR048939">
    <property type="entry name" value="ATG5_UblA"/>
</dbReference>
<dbReference type="Gene3D" id="1.10.246.190">
    <property type="entry name" value="Autophagy protein Apg5, helix rich domain"/>
    <property type="match status" value="1"/>
</dbReference>
<dbReference type="PANTHER" id="PTHR13040:SF2">
    <property type="entry name" value="AUTOPHAGY PROTEIN 5"/>
    <property type="match status" value="1"/>
</dbReference>
<dbReference type="FunFam" id="3.10.20.620:FF:000002">
    <property type="entry name" value="Autophagy protein 5"/>
    <property type="match status" value="1"/>
</dbReference>
<dbReference type="GO" id="GO:0006995">
    <property type="term" value="P:cellular response to nitrogen starvation"/>
    <property type="evidence" value="ECO:0007669"/>
    <property type="project" value="TreeGrafter"/>
</dbReference>
<dbReference type="InterPro" id="IPR042526">
    <property type="entry name" value="Atg5_HR"/>
</dbReference>
<feature type="region of interest" description="Disordered" evidence="13">
    <location>
        <begin position="195"/>
        <end position="218"/>
    </location>
</feature>
<dbReference type="GO" id="GO:0019776">
    <property type="term" value="F:Atg8-family ligase activity"/>
    <property type="evidence" value="ECO:0007669"/>
    <property type="project" value="TreeGrafter"/>
</dbReference>
<comment type="similarity">
    <text evidence="2 12">Belongs to the ATG5 family.</text>
</comment>
<name>A0A8T0X965_PANVG</name>
<dbReference type="AlphaFoldDB" id="A0A8T0X965"/>
<comment type="function">
    <text evidence="10">Required for autophagy. Conjugation to ATG12 is essential for plant nutrient recycling.</text>
</comment>
<dbReference type="InterPro" id="IPR048318">
    <property type="entry name" value="ATG5_UblB"/>
</dbReference>
<evidence type="ECO:0000256" key="7">
    <source>
        <dbReference type="ARBA" id="ARBA00022843"/>
    </source>
</evidence>